<dbReference type="Gene3D" id="3.30.450.30">
    <property type="entry name" value="Dynein light chain 2a, cytoplasmic"/>
    <property type="match status" value="1"/>
</dbReference>
<organism evidence="1 2">
    <name type="scientific">Recurvomyces mirabilis</name>
    <dbReference type="NCBI Taxonomy" id="574656"/>
    <lineage>
        <taxon>Eukaryota</taxon>
        <taxon>Fungi</taxon>
        <taxon>Dikarya</taxon>
        <taxon>Ascomycota</taxon>
        <taxon>Pezizomycotina</taxon>
        <taxon>Dothideomycetes</taxon>
        <taxon>Dothideomycetidae</taxon>
        <taxon>Mycosphaerellales</taxon>
        <taxon>Teratosphaeriaceae</taxon>
        <taxon>Recurvomyces</taxon>
    </lineage>
</organism>
<proteinExistence type="predicted"/>
<sequence length="193" mass="21119">MLNTKALTELLSLNTDERLCKRWYLMTPSGTLLASSQPTDAKDLRKQVAFATLSWQEHLSGEELAEHGQAEQRGPDRGLQTLSIETEAINVVVRKLQPHLLLVLEGGVPPRKRSFMPRTTAEGRNGELLQPARTAESSLAASLSSQIDLNVTTAPSSVLALHKKKLEAMAAAILADFERTGFKMPGEDETGLF</sequence>
<evidence type="ECO:0000313" key="2">
    <source>
        <dbReference type="Proteomes" id="UP001274830"/>
    </source>
</evidence>
<gene>
    <name evidence="1" type="ORF">LTR78_006199</name>
</gene>
<dbReference type="AlphaFoldDB" id="A0AAE0WLM2"/>
<dbReference type="Proteomes" id="UP001274830">
    <property type="component" value="Unassembled WGS sequence"/>
</dbReference>
<evidence type="ECO:0000313" key="1">
    <source>
        <dbReference type="EMBL" id="KAK3673997.1"/>
    </source>
</evidence>
<protein>
    <submittedName>
        <fullName evidence="1">Uncharacterized protein</fullName>
    </submittedName>
</protein>
<keyword evidence="2" id="KW-1185">Reference proteome</keyword>
<reference evidence="1" key="1">
    <citation type="submission" date="2023-07" db="EMBL/GenBank/DDBJ databases">
        <title>Black Yeasts Isolated from many extreme environments.</title>
        <authorList>
            <person name="Coleine C."/>
            <person name="Stajich J.E."/>
            <person name="Selbmann L."/>
        </authorList>
    </citation>
    <scope>NUCLEOTIDE SEQUENCE</scope>
    <source>
        <strain evidence="1">CCFEE 5485</strain>
    </source>
</reference>
<accession>A0AAE0WLM2</accession>
<dbReference type="EMBL" id="JAUTXT010000022">
    <property type="protein sequence ID" value="KAK3673997.1"/>
    <property type="molecule type" value="Genomic_DNA"/>
</dbReference>
<name>A0AAE0WLM2_9PEZI</name>
<comment type="caution">
    <text evidence="1">The sequence shown here is derived from an EMBL/GenBank/DDBJ whole genome shotgun (WGS) entry which is preliminary data.</text>
</comment>